<gene>
    <name evidence="2" type="ORF">BU24DRAFT_157475</name>
</gene>
<feature type="transmembrane region" description="Helical" evidence="1">
    <location>
        <begin position="54"/>
        <end position="72"/>
    </location>
</feature>
<protein>
    <submittedName>
        <fullName evidence="2">Uncharacterized protein</fullName>
    </submittedName>
</protein>
<evidence type="ECO:0000256" key="1">
    <source>
        <dbReference type="SAM" id="Phobius"/>
    </source>
</evidence>
<proteinExistence type="predicted"/>
<evidence type="ECO:0000313" key="3">
    <source>
        <dbReference type="Proteomes" id="UP000799778"/>
    </source>
</evidence>
<keyword evidence="3" id="KW-1185">Reference proteome</keyword>
<dbReference type="GeneID" id="54278734"/>
<keyword evidence="1" id="KW-0472">Membrane</keyword>
<dbReference type="AlphaFoldDB" id="A0A6A5XXQ2"/>
<dbReference type="Proteomes" id="UP000799778">
    <property type="component" value="Unassembled WGS sequence"/>
</dbReference>
<reference evidence="2" key="1">
    <citation type="journal article" date="2020" name="Stud. Mycol.">
        <title>101 Dothideomycetes genomes: a test case for predicting lifestyles and emergence of pathogens.</title>
        <authorList>
            <person name="Haridas S."/>
            <person name="Albert R."/>
            <person name="Binder M."/>
            <person name="Bloem J."/>
            <person name="Labutti K."/>
            <person name="Salamov A."/>
            <person name="Andreopoulos B."/>
            <person name="Baker S."/>
            <person name="Barry K."/>
            <person name="Bills G."/>
            <person name="Bluhm B."/>
            <person name="Cannon C."/>
            <person name="Castanera R."/>
            <person name="Culley D."/>
            <person name="Daum C."/>
            <person name="Ezra D."/>
            <person name="Gonzalez J."/>
            <person name="Henrissat B."/>
            <person name="Kuo A."/>
            <person name="Liang C."/>
            <person name="Lipzen A."/>
            <person name="Lutzoni F."/>
            <person name="Magnuson J."/>
            <person name="Mondo S."/>
            <person name="Nolan M."/>
            <person name="Ohm R."/>
            <person name="Pangilinan J."/>
            <person name="Park H.-J."/>
            <person name="Ramirez L."/>
            <person name="Alfaro M."/>
            <person name="Sun H."/>
            <person name="Tritt A."/>
            <person name="Yoshinaga Y."/>
            <person name="Zwiers L.-H."/>
            <person name="Turgeon B."/>
            <person name="Goodwin S."/>
            <person name="Spatafora J."/>
            <person name="Crous P."/>
            <person name="Grigoriev I."/>
        </authorList>
    </citation>
    <scope>NUCLEOTIDE SEQUENCE</scope>
    <source>
        <strain evidence="2">CBS 175.79</strain>
    </source>
</reference>
<evidence type="ECO:0000313" key="2">
    <source>
        <dbReference type="EMBL" id="KAF2017736.1"/>
    </source>
</evidence>
<dbReference type="RefSeq" id="XP_033386075.1">
    <property type="nucleotide sequence ID" value="XM_033521337.1"/>
</dbReference>
<keyword evidence="1" id="KW-1133">Transmembrane helix</keyword>
<sequence>MDVGCSSNVNPILPVLYLPRCATKVPLRVVALGICSSSILLVRRSRFSRYHNLLALISCHQFVLYISYPFSIHGVFYHPDHSRLHEHLILKLLSSVSFLLYSKNDPKKSLSYYHTWLCYGSDQGQDAVLKVFELKK</sequence>
<accession>A0A6A5XXQ2</accession>
<keyword evidence="1" id="KW-0812">Transmembrane</keyword>
<name>A0A6A5XXQ2_9PLEO</name>
<feature type="transmembrane region" description="Helical" evidence="1">
    <location>
        <begin position="25"/>
        <end position="42"/>
    </location>
</feature>
<dbReference type="EMBL" id="ML978068">
    <property type="protein sequence ID" value="KAF2017736.1"/>
    <property type="molecule type" value="Genomic_DNA"/>
</dbReference>
<organism evidence="2 3">
    <name type="scientific">Aaosphaeria arxii CBS 175.79</name>
    <dbReference type="NCBI Taxonomy" id="1450172"/>
    <lineage>
        <taxon>Eukaryota</taxon>
        <taxon>Fungi</taxon>
        <taxon>Dikarya</taxon>
        <taxon>Ascomycota</taxon>
        <taxon>Pezizomycotina</taxon>
        <taxon>Dothideomycetes</taxon>
        <taxon>Pleosporomycetidae</taxon>
        <taxon>Pleosporales</taxon>
        <taxon>Pleosporales incertae sedis</taxon>
        <taxon>Aaosphaeria</taxon>
    </lineage>
</organism>